<dbReference type="EMBL" id="CP094358">
    <property type="protein sequence ID" value="UOB18628.1"/>
    <property type="molecule type" value="Genomic_DNA"/>
</dbReference>
<dbReference type="RefSeq" id="WP_255845237.1">
    <property type="nucleotide sequence ID" value="NZ_CP094358.1"/>
</dbReference>
<protein>
    <submittedName>
        <fullName evidence="1">Uncharacterized protein</fullName>
    </submittedName>
</protein>
<keyword evidence="2" id="KW-1185">Reference proteome</keyword>
<accession>A0A9E6ZVN6</accession>
<organism evidence="1 2">
    <name type="scientific">Abyssalbus ytuae</name>
    <dbReference type="NCBI Taxonomy" id="2926907"/>
    <lineage>
        <taxon>Bacteria</taxon>
        <taxon>Pseudomonadati</taxon>
        <taxon>Bacteroidota</taxon>
        <taxon>Flavobacteriia</taxon>
        <taxon>Flavobacteriales</taxon>
        <taxon>Flavobacteriaceae</taxon>
        <taxon>Abyssalbus</taxon>
    </lineage>
</organism>
<dbReference type="Proteomes" id="UP000831290">
    <property type="component" value="Chromosome"/>
</dbReference>
<dbReference type="AlphaFoldDB" id="A0A9E6ZVN6"/>
<name>A0A9E6ZVN6_9FLAO</name>
<sequence length="175" mass="20406">MESLRNTKKSEKTVKKFLERNTPFKRKEQTYKVDFSFSAGEVFREFCPSREEDWIDGWTADLIYTSSGYAESDCVFSTPSSNILGPGLWIFTKLKPDQHLEVIRIIENSVIVHFRIELENHDNNTCTGIWKLKFTALNEQGNKMIDNIPERDPMFEKIIEGLQYFLEKGEAIKLV</sequence>
<dbReference type="KEGG" id="fbm:MQE35_04900"/>
<evidence type="ECO:0000313" key="1">
    <source>
        <dbReference type="EMBL" id="UOB18628.1"/>
    </source>
</evidence>
<evidence type="ECO:0000313" key="2">
    <source>
        <dbReference type="Proteomes" id="UP000831290"/>
    </source>
</evidence>
<reference evidence="1" key="1">
    <citation type="submission" date="2022-03" db="EMBL/GenBank/DDBJ databases">
        <title>Description of Abyssus ytuae gen. nov., sp. nov., a novel member of the family Flavobacteriaceae isolated from the sediment of Mariana Trench.</title>
        <authorList>
            <person name="Zhang J."/>
            <person name="Xu X."/>
        </authorList>
    </citation>
    <scope>NUCLEOTIDE SEQUENCE</scope>
    <source>
        <strain evidence="1">MT3330</strain>
    </source>
</reference>
<proteinExistence type="predicted"/>
<gene>
    <name evidence="1" type="ORF">MQE35_04900</name>
</gene>